<reference evidence="6 7" key="1">
    <citation type="submission" date="2024-08" db="EMBL/GenBank/DDBJ databases">
        <authorList>
            <person name="Lu H."/>
        </authorList>
    </citation>
    <scope>NUCLEOTIDE SEQUENCE [LARGE SCALE GENOMIC DNA]</scope>
    <source>
        <strain evidence="6 7">LKC17W</strain>
    </source>
</reference>
<accession>A0ABW7FP17</accession>
<dbReference type="PRINTS" id="PR00455">
    <property type="entry name" value="HTHTETR"/>
</dbReference>
<evidence type="ECO:0000313" key="6">
    <source>
        <dbReference type="EMBL" id="MFG6443082.1"/>
    </source>
</evidence>
<evidence type="ECO:0000313" key="7">
    <source>
        <dbReference type="Proteomes" id="UP001606301"/>
    </source>
</evidence>
<keyword evidence="2 4" id="KW-0238">DNA-binding</keyword>
<sequence>MSTSTDTPPTAQERIVDAALRLFEKHGYASTSIADVAAEAGMLKGNLAYYYPTKPALLEAVLRRRQAELEQALGLTTEASPAETIERLLSYVETHAAEVALSGCPIGSLATELGKLDDRLHPPAAGLLLGLQAWLRQQFERVLPAAAAQDCAEHLLATLQGAAVLAQAGRNADVIRRRVDASRAWLAGVLA</sequence>
<name>A0ABW7FP17_9BURK</name>
<dbReference type="PROSITE" id="PS50977">
    <property type="entry name" value="HTH_TETR_2"/>
    <property type="match status" value="1"/>
</dbReference>
<evidence type="ECO:0000259" key="5">
    <source>
        <dbReference type="PROSITE" id="PS50977"/>
    </source>
</evidence>
<dbReference type="RefSeq" id="WP_394401149.1">
    <property type="nucleotide sequence ID" value="NZ_JBIGHW010000015.1"/>
</dbReference>
<proteinExistence type="predicted"/>
<protein>
    <submittedName>
        <fullName evidence="6">TetR/AcrR family transcriptional regulator</fullName>
    </submittedName>
</protein>
<dbReference type="Gene3D" id="1.10.357.10">
    <property type="entry name" value="Tetracycline Repressor, domain 2"/>
    <property type="match status" value="1"/>
</dbReference>
<dbReference type="Pfam" id="PF21993">
    <property type="entry name" value="TetR_C_13_2"/>
    <property type="match status" value="1"/>
</dbReference>
<feature type="DNA-binding region" description="H-T-H motif" evidence="4">
    <location>
        <begin position="32"/>
        <end position="51"/>
    </location>
</feature>
<dbReference type="Proteomes" id="UP001606301">
    <property type="component" value="Unassembled WGS sequence"/>
</dbReference>
<keyword evidence="3" id="KW-0804">Transcription</keyword>
<dbReference type="InterPro" id="IPR036271">
    <property type="entry name" value="Tet_transcr_reg_TetR-rel_C_sf"/>
</dbReference>
<dbReference type="InterPro" id="IPR009057">
    <property type="entry name" value="Homeodomain-like_sf"/>
</dbReference>
<evidence type="ECO:0000256" key="3">
    <source>
        <dbReference type="ARBA" id="ARBA00023163"/>
    </source>
</evidence>
<dbReference type="InterPro" id="IPR001647">
    <property type="entry name" value="HTH_TetR"/>
</dbReference>
<dbReference type="InterPro" id="IPR054156">
    <property type="entry name" value="YxaF_TetR_C"/>
</dbReference>
<evidence type="ECO:0000256" key="2">
    <source>
        <dbReference type="ARBA" id="ARBA00023125"/>
    </source>
</evidence>
<dbReference type="Pfam" id="PF00440">
    <property type="entry name" value="TetR_N"/>
    <property type="match status" value="1"/>
</dbReference>
<evidence type="ECO:0000256" key="4">
    <source>
        <dbReference type="PROSITE-ProRule" id="PRU00335"/>
    </source>
</evidence>
<comment type="caution">
    <text evidence="6">The sequence shown here is derived from an EMBL/GenBank/DDBJ whole genome shotgun (WGS) entry which is preliminary data.</text>
</comment>
<feature type="domain" description="HTH tetR-type" evidence="5">
    <location>
        <begin position="9"/>
        <end position="69"/>
    </location>
</feature>
<dbReference type="PANTHER" id="PTHR47506:SF1">
    <property type="entry name" value="HTH-TYPE TRANSCRIPTIONAL REGULATOR YJDC"/>
    <property type="match status" value="1"/>
</dbReference>
<dbReference type="EMBL" id="JBIGHW010000015">
    <property type="protein sequence ID" value="MFG6443082.1"/>
    <property type="molecule type" value="Genomic_DNA"/>
</dbReference>
<keyword evidence="7" id="KW-1185">Reference proteome</keyword>
<dbReference type="SUPFAM" id="SSF46689">
    <property type="entry name" value="Homeodomain-like"/>
    <property type="match status" value="1"/>
</dbReference>
<organism evidence="6 7">
    <name type="scientific">Pelomonas margarita</name>
    <dbReference type="NCBI Taxonomy" id="3299031"/>
    <lineage>
        <taxon>Bacteria</taxon>
        <taxon>Pseudomonadati</taxon>
        <taxon>Pseudomonadota</taxon>
        <taxon>Betaproteobacteria</taxon>
        <taxon>Burkholderiales</taxon>
        <taxon>Sphaerotilaceae</taxon>
        <taxon>Roseateles</taxon>
    </lineage>
</organism>
<keyword evidence="1" id="KW-0805">Transcription regulation</keyword>
<gene>
    <name evidence="6" type="ORF">ACG0Z3_20520</name>
</gene>
<dbReference type="SUPFAM" id="SSF48498">
    <property type="entry name" value="Tetracyclin repressor-like, C-terminal domain"/>
    <property type="match status" value="1"/>
</dbReference>
<dbReference type="PANTHER" id="PTHR47506">
    <property type="entry name" value="TRANSCRIPTIONAL REGULATORY PROTEIN"/>
    <property type="match status" value="1"/>
</dbReference>
<evidence type="ECO:0000256" key="1">
    <source>
        <dbReference type="ARBA" id="ARBA00023015"/>
    </source>
</evidence>